<protein>
    <submittedName>
        <fullName evidence="2">Uncharacterized protein</fullName>
    </submittedName>
</protein>
<feature type="compositionally biased region" description="Basic and acidic residues" evidence="1">
    <location>
        <begin position="12"/>
        <end position="24"/>
    </location>
</feature>
<gene>
    <name evidence="2" type="ORF">H2200_009434</name>
</gene>
<keyword evidence="3" id="KW-1185">Reference proteome</keyword>
<evidence type="ECO:0000313" key="3">
    <source>
        <dbReference type="Proteomes" id="UP001172673"/>
    </source>
</evidence>
<evidence type="ECO:0000313" key="2">
    <source>
        <dbReference type="EMBL" id="KAJ9606473.1"/>
    </source>
</evidence>
<feature type="compositionally biased region" description="Polar residues" evidence="1">
    <location>
        <begin position="64"/>
        <end position="84"/>
    </location>
</feature>
<feature type="compositionally biased region" description="Low complexity" evidence="1">
    <location>
        <begin position="99"/>
        <end position="112"/>
    </location>
</feature>
<organism evidence="2 3">
    <name type="scientific">Cladophialophora chaetospira</name>
    <dbReference type="NCBI Taxonomy" id="386627"/>
    <lineage>
        <taxon>Eukaryota</taxon>
        <taxon>Fungi</taxon>
        <taxon>Dikarya</taxon>
        <taxon>Ascomycota</taxon>
        <taxon>Pezizomycotina</taxon>
        <taxon>Eurotiomycetes</taxon>
        <taxon>Chaetothyriomycetidae</taxon>
        <taxon>Chaetothyriales</taxon>
        <taxon>Herpotrichiellaceae</taxon>
        <taxon>Cladophialophora</taxon>
    </lineage>
</organism>
<sequence length="194" mass="21364">MPKGGAYISRGRTSEARDRNDSRRVQPKRGAARSTATAGQGGNGDSLKPTNRNRAQRSAKRQKTPSTTQAVPTQHTAVEPTSLSNEDEVIWYDPEDVRSPGSRSPSPSPRNSFKLGDKPVPADFHPSEHIYMAAMLLVSELQEQEKKKGRKEKHDDGDRQIWCGCNKPDDGGTMIHVMTLIIRSSGGIYLALRV</sequence>
<dbReference type="EMBL" id="JAPDRK010000014">
    <property type="protein sequence ID" value="KAJ9606473.1"/>
    <property type="molecule type" value="Genomic_DNA"/>
</dbReference>
<feature type="compositionally biased region" description="Acidic residues" evidence="1">
    <location>
        <begin position="85"/>
        <end position="94"/>
    </location>
</feature>
<comment type="caution">
    <text evidence="2">The sequence shown here is derived from an EMBL/GenBank/DDBJ whole genome shotgun (WGS) entry which is preliminary data.</text>
</comment>
<evidence type="ECO:0000256" key="1">
    <source>
        <dbReference type="SAM" id="MobiDB-lite"/>
    </source>
</evidence>
<name>A0AA39CFC9_9EURO</name>
<feature type="region of interest" description="Disordered" evidence="1">
    <location>
        <begin position="1"/>
        <end position="119"/>
    </location>
</feature>
<dbReference type="Proteomes" id="UP001172673">
    <property type="component" value="Unassembled WGS sequence"/>
</dbReference>
<accession>A0AA39CFC9</accession>
<reference evidence="2" key="1">
    <citation type="submission" date="2022-10" db="EMBL/GenBank/DDBJ databases">
        <title>Culturing micro-colonial fungi from biological soil crusts in the Mojave desert and describing Neophaeococcomyces mojavensis, and introducing the new genera and species Taxawa tesnikishii.</title>
        <authorList>
            <person name="Kurbessoian T."/>
            <person name="Stajich J.E."/>
        </authorList>
    </citation>
    <scope>NUCLEOTIDE SEQUENCE</scope>
    <source>
        <strain evidence="2">TK_41</strain>
    </source>
</reference>
<dbReference type="AlphaFoldDB" id="A0AA39CFC9"/>
<feature type="compositionally biased region" description="Basic residues" evidence="1">
    <location>
        <begin position="54"/>
        <end position="63"/>
    </location>
</feature>
<proteinExistence type="predicted"/>